<keyword evidence="7 8" id="KW-0464">Manganese</keyword>
<sequence length="190" mass="20234">MSFYALLILAFGMSMDSFAASIGKGAALYRPPLKEALRTGIIFGVVEAITPVIGWGIGLAASQYVMRWDHWIAFTLLMLLGTRMMFEGMKKDGLEPLNAPRRHGFWLLITTAIATSLDAMAVGVGLAFLDVNIVTTALLIGIATTIMATTGMLLGRFLGAAIGKWAEVMGGVVLIGIGCSILLEHLALFA</sequence>
<dbReference type="RefSeq" id="WP_047369000.1">
    <property type="nucleotide sequence ID" value="NZ_CABMNU010000005.1"/>
</dbReference>
<dbReference type="PANTHER" id="PTHR35529">
    <property type="entry name" value="MANGANESE EFFLUX PUMP MNTP-RELATED"/>
    <property type="match status" value="1"/>
</dbReference>
<dbReference type="NCBIfam" id="NF008546">
    <property type="entry name" value="PRK11469.1"/>
    <property type="match status" value="1"/>
</dbReference>
<comment type="function">
    <text evidence="8">Probably functions as a manganese efflux pump.</text>
</comment>
<comment type="subcellular location">
    <subcellularLocation>
        <location evidence="8">Cell membrane</location>
        <topology evidence="8">Multi-pass membrane protein</topology>
    </subcellularLocation>
</comment>
<evidence type="ECO:0000313" key="11">
    <source>
        <dbReference type="Proteomes" id="UP000867740"/>
    </source>
</evidence>
<evidence type="ECO:0000256" key="7">
    <source>
        <dbReference type="ARBA" id="ARBA00023211"/>
    </source>
</evidence>
<keyword evidence="2 8" id="KW-1003">Cell membrane</keyword>
<feature type="transmembrane region" description="Helical" evidence="8">
    <location>
        <begin position="68"/>
        <end position="86"/>
    </location>
</feature>
<reference evidence="10" key="2">
    <citation type="submission" date="2020-10" db="EMBL/GenBank/DDBJ databases">
        <authorList>
            <consortium name="NCBI Pathogen Detection Project"/>
        </authorList>
    </citation>
    <scope>NUCLEOTIDE SEQUENCE</scope>
    <source>
        <strain evidence="10">CAVp300</strain>
    </source>
</reference>
<keyword evidence="3 8" id="KW-0812">Transmembrane</keyword>
<feature type="chain" id="PRO_5040312224" description="Putative manganese efflux pump MntP" evidence="9">
    <location>
        <begin position="20"/>
        <end position="190"/>
    </location>
</feature>
<evidence type="ECO:0000256" key="8">
    <source>
        <dbReference type="HAMAP-Rule" id="MF_01521"/>
    </source>
</evidence>
<dbReference type="InterPro" id="IPR022929">
    <property type="entry name" value="Put_MntP"/>
</dbReference>
<evidence type="ECO:0000256" key="6">
    <source>
        <dbReference type="ARBA" id="ARBA00023136"/>
    </source>
</evidence>
<dbReference type="Proteomes" id="UP000867740">
    <property type="component" value="Unassembled WGS sequence"/>
</dbReference>
<dbReference type="GO" id="GO:0005886">
    <property type="term" value="C:plasma membrane"/>
    <property type="evidence" value="ECO:0007669"/>
    <property type="project" value="UniProtKB-SubCell"/>
</dbReference>
<accession>A0A9P3T7E0</accession>
<feature type="transmembrane region" description="Helical" evidence="8">
    <location>
        <begin position="168"/>
        <end position="189"/>
    </location>
</feature>
<feature type="transmembrane region" description="Helical" evidence="8">
    <location>
        <begin position="106"/>
        <end position="129"/>
    </location>
</feature>
<dbReference type="EMBL" id="DACSUM010000012">
    <property type="protein sequence ID" value="HAT3581586.1"/>
    <property type="molecule type" value="Genomic_DNA"/>
</dbReference>
<evidence type="ECO:0000256" key="2">
    <source>
        <dbReference type="ARBA" id="ARBA00022475"/>
    </source>
</evidence>
<feature type="signal peptide" evidence="9">
    <location>
        <begin position="1"/>
        <end position="19"/>
    </location>
</feature>
<evidence type="ECO:0000256" key="4">
    <source>
        <dbReference type="ARBA" id="ARBA00022989"/>
    </source>
</evidence>
<evidence type="ECO:0000256" key="1">
    <source>
        <dbReference type="ARBA" id="ARBA00022448"/>
    </source>
</evidence>
<gene>
    <name evidence="8 10" type="primary">mntP</name>
    <name evidence="10" type="ORF">I8531_001876</name>
</gene>
<comment type="similarity">
    <text evidence="8">Belongs to the MntP (TC 9.B.29) family.</text>
</comment>
<keyword evidence="5 8" id="KW-0406">Ion transport</keyword>
<keyword evidence="1 8" id="KW-0813">Transport</keyword>
<evidence type="ECO:0000256" key="3">
    <source>
        <dbReference type="ARBA" id="ARBA00022692"/>
    </source>
</evidence>
<proteinExistence type="inferred from homology"/>
<keyword evidence="6 8" id="KW-0472">Membrane</keyword>
<dbReference type="PANTHER" id="PTHR35529:SF1">
    <property type="entry name" value="MANGANESE EFFLUX PUMP MNTP-RELATED"/>
    <property type="match status" value="1"/>
</dbReference>
<feature type="transmembrane region" description="Helical" evidence="8">
    <location>
        <begin position="41"/>
        <end position="61"/>
    </location>
</feature>
<name>A0A9P3T7E0_KLUIN</name>
<keyword evidence="9" id="KW-0732">Signal</keyword>
<evidence type="ECO:0000256" key="9">
    <source>
        <dbReference type="SAM" id="SignalP"/>
    </source>
</evidence>
<evidence type="ECO:0000313" key="10">
    <source>
        <dbReference type="EMBL" id="HAT3581586.1"/>
    </source>
</evidence>
<dbReference type="GO" id="GO:0005384">
    <property type="term" value="F:manganese ion transmembrane transporter activity"/>
    <property type="evidence" value="ECO:0007669"/>
    <property type="project" value="UniProtKB-UniRule"/>
</dbReference>
<dbReference type="InterPro" id="IPR003810">
    <property type="entry name" value="Mntp/YtaF"/>
</dbReference>
<evidence type="ECO:0000256" key="5">
    <source>
        <dbReference type="ARBA" id="ARBA00023065"/>
    </source>
</evidence>
<dbReference type="Pfam" id="PF02659">
    <property type="entry name" value="Mntp"/>
    <property type="match status" value="1"/>
</dbReference>
<reference evidence="10" key="1">
    <citation type="journal article" date="2018" name="Genome Biol.">
        <title>SKESA: strategic k-mer extension for scrupulous assemblies.</title>
        <authorList>
            <person name="Souvorov A."/>
            <person name="Agarwala R."/>
            <person name="Lipman D.J."/>
        </authorList>
    </citation>
    <scope>NUCLEOTIDE SEQUENCE</scope>
    <source>
        <strain evidence="10">CAVp300</strain>
    </source>
</reference>
<comment type="caution">
    <text evidence="10">The sequence shown here is derived from an EMBL/GenBank/DDBJ whole genome shotgun (WGS) entry which is preliminary data.</text>
</comment>
<feature type="transmembrane region" description="Helical" evidence="8">
    <location>
        <begin position="136"/>
        <end position="162"/>
    </location>
</feature>
<keyword evidence="4 8" id="KW-1133">Transmembrane helix</keyword>
<protein>
    <recommendedName>
        <fullName evidence="8">Putative manganese efflux pump MntP</fullName>
    </recommendedName>
</protein>
<dbReference type="AlphaFoldDB" id="A0A9P3T7E0"/>
<organism evidence="10 11">
    <name type="scientific">Kluyvera intermedia</name>
    <name type="common">Enterobacter intermedius</name>
    <dbReference type="NCBI Taxonomy" id="61648"/>
    <lineage>
        <taxon>Bacteria</taxon>
        <taxon>Pseudomonadati</taxon>
        <taxon>Pseudomonadota</taxon>
        <taxon>Gammaproteobacteria</taxon>
        <taxon>Enterobacterales</taxon>
        <taxon>Enterobacteriaceae</taxon>
        <taxon>Kluyvera</taxon>
    </lineage>
</organism>
<dbReference type="HAMAP" id="MF_01521">
    <property type="entry name" value="MntP_pump"/>
    <property type="match status" value="1"/>
</dbReference>